<sequence length="209" mass="22638">MHLSYFLLASSVILAATVDGLADEKSNTPTANVQAQVITVKGDNITKEEERFLQTDDFGDFDGAKTTEERALVSPQMKTALKNFAYYPILFIKALRRIRNSFGYGEDIAIHSTIRFQVVKKQSSGMRLNYFLLAAIGILATTADGLADENNKSSTPNAQVAVKGGNAATEGMVVLQSDDIDDTQQVAGRAVATEERALRALASLGSKMR</sequence>
<dbReference type="Proteomes" id="UP000251314">
    <property type="component" value="Unassembled WGS sequence"/>
</dbReference>
<reference evidence="6 7" key="1">
    <citation type="submission" date="2018-01" db="EMBL/GenBank/DDBJ databases">
        <title>Draft genome of the strawberry crown rot pathogen Phytophthora cactorum.</title>
        <authorList>
            <person name="Armitage A.D."/>
            <person name="Lysoe E."/>
            <person name="Nellist C.F."/>
            <person name="Harrison R.J."/>
            <person name="Brurberg M.B."/>
        </authorList>
    </citation>
    <scope>NUCLEOTIDE SEQUENCE [LARGE SCALE GENOMIC DNA]</scope>
    <source>
        <strain evidence="6 7">10300</strain>
    </source>
</reference>
<dbReference type="OrthoDB" id="124457at2759"/>
<evidence type="ECO:0000313" key="7">
    <source>
        <dbReference type="Proteomes" id="UP000251314"/>
    </source>
</evidence>
<proteinExistence type="inferred from homology"/>
<gene>
    <name evidence="6" type="ORF">PC110_g17354</name>
</gene>
<comment type="similarity">
    <text evidence="2 5">Belongs to the RxLR effector family.</text>
</comment>
<evidence type="ECO:0000256" key="5">
    <source>
        <dbReference type="RuleBase" id="RU367124"/>
    </source>
</evidence>
<dbReference type="Pfam" id="PF16810">
    <property type="entry name" value="RXLR"/>
    <property type="match status" value="1"/>
</dbReference>
<evidence type="ECO:0000256" key="2">
    <source>
        <dbReference type="ARBA" id="ARBA00010400"/>
    </source>
</evidence>
<comment type="domain">
    <text evidence="5">The RxLR-dEER motif acts to carry the protein into the host cell cytoplasm through binding to cell surface phosphatidylinositol-3-phosphate.</text>
</comment>
<evidence type="ECO:0000256" key="4">
    <source>
        <dbReference type="ARBA" id="ARBA00022729"/>
    </source>
</evidence>
<protein>
    <recommendedName>
        <fullName evidence="5">RxLR effector protein</fullName>
    </recommendedName>
</protein>
<keyword evidence="4 5" id="KW-0732">Signal</keyword>
<feature type="chain" id="PRO_5044971963" description="RxLR effector protein" evidence="5">
    <location>
        <begin position="23"/>
        <end position="209"/>
    </location>
</feature>
<accession>A0A329RPV1</accession>
<comment type="caution">
    <text evidence="6">The sequence shown here is derived from an EMBL/GenBank/DDBJ whole genome shotgun (WGS) entry which is preliminary data.</text>
</comment>
<evidence type="ECO:0000256" key="1">
    <source>
        <dbReference type="ARBA" id="ARBA00004613"/>
    </source>
</evidence>
<dbReference type="InterPro" id="IPR031825">
    <property type="entry name" value="RXLR"/>
</dbReference>
<keyword evidence="3 5" id="KW-0964">Secreted</keyword>
<dbReference type="EMBL" id="MJFZ01000669">
    <property type="protein sequence ID" value="RAW26239.1"/>
    <property type="molecule type" value="Genomic_DNA"/>
</dbReference>
<dbReference type="VEuPathDB" id="FungiDB:PC110_g17354"/>
<dbReference type="AlphaFoldDB" id="A0A329RPV1"/>
<comment type="function">
    <text evidence="5">Effector that suppresses plant defense responses during pathogen infection.</text>
</comment>
<comment type="subcellular location">
    <subcellularLocation>
        <location evidence="1 5">Secreted</location>
    </subcellularLocation>
</comment>
<evidence type="ECO:0000256" key="3">
    <source>
        <dbReference type="ARBA" id="ARBA00022525"/>
    </source>
</evidence>
<evidence type="ECO:0000313" key="6">
    <source>
        <dbReference type="EMBL" id="RAW26239.1"/>
    </source>
</evidence>
<feature type="signal peptide" evidence="5">
    <location>
        <begin position="1"/>
        <end position="22"/>
    </location>
</feature>
<organism evidence="6 7">
    <name type="scientific">Phytophthora cactorum</name>
    <dbReference type="NCBI Taxonomy" id="29920"/>
    <lineage>
        <taxon>Eukaryota</taxon>
        <taxon>Sar</taxon>
        <taxon>Stramenopiles</taxon>
        <taxon>Oomycota</taxon>
        <taxon>Peronosporomycetes</taxon>
        <taxon>Peronosporales</taxon>
        <taxon>Peronosporaceae</taxon>
        <taxon>Phytophthora</taxon>
    </lineage>
</organism>
<keyword evidence="7" id="KW-1185">Reference proteome</keyword>
<name>A0A329RPV1_9STRA</name>